<dbReference type="CDD" id="cd03419">
    <property type="entry name" value="GRX_GRXh_1_2_like"/>
    <property type="match status" value="1"/>
</dbReference>
<dbReference type="AlphaFoldDB" id="A0A1L0B1K9"/>
<dbReference type="InterPro" id="IPR014025">
    <property type="entry name" value="Glutaredoxin_subgr"/>
</dbReference>
<dbReference type="Proteomes" id="UP000183365">
    <property type="component" value="Unassembled WGS sequence"/>
</dbReference>
<dbReference type="GO" id="GO:0034599">
    <property type="term" value="P:cellular response to oxidative stress"/>
    <property type="evidence" value="ECO:0007669"/>
    <property type="project" value="TreeGrafter"/>
</dbReference>
<keyword evidence="1" id="KW-0812">Transmembrane</keyword>
<dbReference type="InterPro" id="IPR036249">
    <property type="entry name" value="Thioredoxin-like_sf"/>
</dbReference>
<feature type="domain" description="Glutaredoxin" evidence="2">
    <location>
        <begin position="114"/>
        <end position="173"/>
    </location>
</feature>
<dbReference type="OrthoDB" id="423313at2759"/>
<evidence type="ECO:0000313" key="4">
    <source>
        <dbReference type="Proteomes" id="UP000183365"/>
    </source>
</evidence>
<dbReference type="PROSITE" id="PS51354">
    <property type="entry name" value="GLUTAREDOXIN_2"/>
    <property type="match status" value="1"/>
</dbReference>
<dbReference type="VEuPathDB" id="FungiDB:HGUI_02498"/>
<dbReference type="EMBL" id="FQNF01000045">
    <property type="protein sequence ID" value="SGZ40298.1"/>
    <property type="molecule type" value="Genomic_DNA"/>
</dbReference>
<keyword evidence="1" id="KW-1133">Transmembrane helix</keyword>
<keyword evidence="4" id="KW-1185">Reference proteome</keyword>
<dbReference type="GO" id="GO:0005801">
    <property type="term" value="C:cis-Golgi network"/>
    <property type="evidence" value="ECO:0007669"/>
    <property type="project" value="TreeGrafter"/>
</dbReference>
<reference evidence="4" key="1">
    <citation type="submission" date="2016-11" db="EMBL/GenBank/DDBJ databases">
        <authorList>
            <person name="Guldener U."/>
        </authorList>
    </citation>
    <scope>NUCLEOTIDE SEQUENCE [LARGE SCALE GENOMIC DNA]</scope>
</reference>
<evidence type="ECO:0000259" key="2">
    <source>
        <dbReference type="Pfam" id="PF00462"/>
    </source>
</evidence>
<protein>
    <recommendedName>
        <fullName evidence="2">Glutaredoxin domain-containing protein</fullName>
    </recommendedName>
</protein>
<proteinExistence type="predicted"/>
<organism evidence="3 4">
    <name type="scientific">Hanseniaspora guilliermondii</name>
    <dbReference type="NCBI Taxonomy" id="56406"/>
    <lineage>
        <taxon>Eukaryota</taxon>
        <taxon>Fungi</taxon>
        <taxon>Dikarya</taxon>
        <taxon>Ascomycota</taxon>
        <taxon>Saccharomycotina</taxon>
        <taxon>Saccharomycetes</taxon>
        <taxon>Saccharomycodales</taxon>
        <taxon>Saccharomycodaceae</taxon>
        <taxon>Hanseniaspora</taxon>
    </lineage>
</organism>
<dbReference type="GO" id="GO:0000324">
    <property type="term" value="C:fungal-type vacuole"/>
    <property type="evidence" value="ECO:0007669"/>
    <property type="project" value="TreeGrafter"/>
</dbReference>
<dbReference type="SUPFAM" id="SSF52833">
    <property type="entry name" value="Thioredoxin-like"/>
    <property type="match status" value="1"/>
</dbReference>
<sequence>MAILNKRLAKIVVGLILVITVINLFLLSSNSNNKNTVNHLNQLISSQKSSPKQQSDDNNKYGISIKLDDINLEDIGAKGVPLLSENKHNQNNSTVTEEYSAERHFNSIIENNKIIVFSKSYCPFSKGLKERLSKFEITPELKIIELDEEENGSELQDHVFKQTGRKTVPNLIIPASGLNSIGGFDDFKELNDEQIQKKLNSLCKDTCHLTLTV</sequence>
<gene>
    <name evidence="3" type="ORF">HGUI_02498</name>
</gene>
<dbReference type="Gene3D" id="3.40.30.10">
    <property type="entry name" value="Glutaredoxin"/>
    <property type="match status" value="1"/>
</dbReference>
<dbReference type="PANTHER" id="PTHR45694:SF5">
    <property type="entry name" value="GLUTAREDOXIN 2"/>
    <property type="match status" value="1"/>
</dbReference>
<dbReference type="PRINTS" id="PR00160">
    <property type="entry name" value="GLUTAREDOXIN"/>
</dbReference>
<evidence type="ECO:0000256" key="1">
    <source>
        <dbReference type="SAM" id="Phobius"/>
    </source>
</evidence>
<dbReference type="PANTHER" id="PTHR45694">
    <property type="entry name" value="GLUTAREDOXIN 2"/>
    <property type="match status" value="1"/>
</dbReference>
<feature type="transmembrane region" description="Helical" evidence="1">
    <location>
        <begin position="7"/>
        <end position="27"/>
    </location>
</feature>
<dbReference type="GO" id="GO:0015038">
    <property type="term" value="F:glutathione disulfide oxidoreductase activity"/>
    <property type="evidence" value="ECO:0007669"/>
    <property type="project" value="TreeGrafter"/>
</dbReference>
<accession>A0A1L0B1K9</accession>
<name>A0A1L0B1K9_9ASCO</name>
<keyword evidence="1" id="KW-0472">Membrane</keyword>
<evidence type="ECO:0000313" key="3">
    <source>
        <dbReference type="EMBL" id="SGZ40298.1"/>
    </source>
</evidence>
<dbReference type="GO" id="GO:0005796">
    <property type="term" value="C:Golgi lumen"/>
    <property type="evidence" value="ECO:0007669"/>
    <property type="project" value="TreeGrafter"/>
</dbReference>
<dbReference type="InterPro" id="IPR002109">
    <property type="entry name" value="Glutaredoxin"/>
</dbReference>
<dbReference type="Pfam" id="PF00462">
    <property type="entry name" value="Glutaredoxin"/>
    <property type="match status" value="1"/>
</dbReference>